<dbReference type="PANTHER" id="PTHR43844">
    <property type="entry name" value="METHIONINE SYNTHASE"/>
    <property type="match status" value="1"/>
</dbReference>
<accession>A0A5J4VV92</accession>
<organism evidence="2 3">
    <name type="scientific">Streblomastix strix</name>
    <dbReference type="NCBI Taxonomy" id="222440"/>
    <lineage>
        <taxon>Eukaryota</taxon>
        <taxon>Metamonada</taxon>
        <taxon>Preaxostyla</taxon>
        <taxon>Oxymonadida</taxon>
        <taxon>Streblomastigidae</taxon>
        <taxon>Streblomastix</taxon>
    </lineage>
</organism>
<dbReference type="InterPro" id="IPR002629">
    <property type="entry name" value="Met_Synth_C/arc"/>
</dbReference>
<keyword evidence="2" id="KW-0808">Transferase</keyword>
<comment type="caution">
    <text evidence="2">The sequence shown here is derived from an EMBL/GenBank/DDBJ whole genome shotgun (WGS) entry which is preliminary data.</text>
</comment>
<feature type="domain" description="Cobalamin-independent methionine synthase MetE C-terminal/archaeal" evidence="1">
    <location>
        <begin position="159"/>
        <end position="333"/>
    </location>
</feature>
<dbReference type="InterPro" id="IPR038071">
    <property type="entry name" value="UROD/MetE-like_sf"/>
</dbReference>
<protein>
    <submittedName>
        <fullName evidence="2">Putative 5-methyltetrahydropteroyltriglutamate--homocysteine S-methyltransferase</fullName>
    </submittedName>
</protein>
<dbReference type="OrthoDB" id="7772923at2759"/>
<dbReference type="GO" id="GO:0008270">
    <property type="term" value="F:zinc ion binding"/>
    <property type="evidence" value="ECO:0007669"/>
    <property type="project" value="InterPro"/>
</dbReference>
<dbReference type="Pfam" id="PF01717">
    <property type="entry name" value="Meth_synt_2"/>
    <property type="match status" value="1"/>
</dbReference>
<dbReference type="Gene3D" id="3.20.20.210">
    <property type="match status" value="1"/>
</dbReference>
<feature type="non-terminal residue" evidence="2">
    <location>
        <position position="335"/>
    </location>
</feature>
<dbReference type="GO" id="GO:0032259">
    <property type="term" value="P:methylation"/>
    <property type="evidence" value="ECO:0007669"/>
    <property type="project" value="UniProtKB-KW"/>
</dbReference>
<dbReference type="GO" id="GO:0003871">
    <property type="term" value="F:5-methyltetrahydropteroyltriglutamate-homocysteine S-methyltransferase activity"/>
    <property type="evidence" value="ECO:0007669"/>
    <property type="project" value="InterPro"/>
</dbReference>
<dbReference type="PANTHER" id="PTHR43844:SF1">
    <property type="entry name" value="METHIONINE SYNTHASE"/>
    <property type="match status" value="1"/>
</dbReference>
<sequence>MSVIPFRYDIVGSFLRPTVLTKAREDFKNGKIDETKLKVVEREEIKKLVAKEAEIGLRAVTDGEYPRSWWHFDWLAGLLGAKHERIEHGRKFHTQETRAELVIVVDKIKYNPDHPFFANYEYLKSVTPSGLLPKVSIPSPALIFNYGPTGITPEVYKGNKEEFLNDLADAYKKSIKKFYDLGCRYLQIDDTRWNTFADQIQNAKSDQEKFKVQQLANDNLYVLNKSIEGKPSDLSITMHLCRGNYRSDYCHDKSYDSIISLLAKVNVDGLFLEYDDERSGGFEPLAKIHAESPTRRVVLGLITSKFAKLESEDEVIARIHEAAKYIPLENLGLST</sequence>
<evidence type="ECO:0000313" key="2">
    <source>
        <dbReference type="EMBL" id="KAA6386478.1"/>
    </source>
</evidence>
<dbReference type="EMBL" id="SNRW01004787">
    <property type="protein sequence ID" value="KAA6386478.1"/>
    <property type="molecule type" value="Genomic_DNA"/>
</dbReference>
<dbReference type="SUPFAM" id="SSF51726">
    <property type="entry name" value="UROD/MetE-like"/>
    <property type="match status" value="1"/>
</dbReference>
<dbReference type="Proteomes" id="UP000324800">
    <property type="component" value="Unassembled WGS sequence"/>
</dbReference>
<dbReference type="NCBIfam" id="NF005085">
    <property type="entry name" value="PRK06520.1"/>
    <property type="match status" value="1"/>
</dbReference>
<proteinExistence type="predicted"/>
<dbReference type="AlphaFoldDB" id="A0A5J4VV92"/>
<gene>
    <name evidence="2" type="ORF">EZS28_017993</name>
</gene>
<name>A0A5J4VV92_9EUKA</name>
<keyword evidence="2" id="KW-0489">Methyltransferase</keyword>
<reference evidence="2 3" key="1">
    <citation type="submission" date="2019-03" db="EMBL/GenBank/DDBJ databases">
        <title>Single cell metagenomics reveals metabolic interactions within the superorganism composed of flagellate Streblomastix strix and complex community of Bacteroidetes bacteria on its surface.</title>
        <authorList>
            <person name="Treitli S.C."/>
            <person name="Kolisko M."/>
            <person name="Husnik F."/>
            <person name="Keeling P."/>
            <person name="Hampl V."/>
        </authorList>
    </citation>
    <scope>NUCLEOTIDE SEQUENCE [LARGE SCALE GENOMIC DNA]</scope>
    <source>
        <strain evidence="2">ST1C</strain>
    </source>
</reference>
<dbReference type="GO" id="GO:0009086">
    <property type="term" value="P:methionine biosynthetic process"/>
    <property type="evidence" value="ECO:0007669"/>
    <property type="project" value="InterPro"/>
</dbReference>
<evidence type="ECO:0000259" key="1">
    <source>
        <dbReference type="Pfam" id="PF01717"/>
    </source>
</evidence>
<evidence type="ECO:0000313" key="3">
    <source>
        <dbReference type="Proteomes" id="UP000324800"/>
    </source>
</evidence>
<dbReference type="CDD" id="cd03311">
    <property type="entry name" value="CIMS_C_terminal_like"/>
    <property type="match status" value="1"/>
</dbReference>